<keyword evidence="1" id="KW-0479">Metal-binding</keyword>
<accession>A0A7I8VMF6</accession>
<comment type="caution">
    <text evidence="4">The sequence shown here is derived from an EMBL/GenBank/DDBJ whole genome shotgun (WGS) entry which is preliminary data.</text>
</comment>
<organism evidence="4 5">
    <name type="scientific">Dimorphilus gyrociliatus</name>
    <dbReference type="NCBI Taxonomy" id="2664684"/>
    <lineage>
        <taxon>Eukaryota</taxon>
        <taxon>Metazoa</taxon>
        <taxon>Spiralia</taxon>
        <taxon>Lophotrochozoa</taxon>
        <taxon>Annelida</taxon>
        <taxon>Polychaeta</taxon>
        <taxon>Polychaeta incertae sedis</taxon>
        <taxon>Dinophilidae</taxon>
        <taxon>Dimorphilus</taxon>
    </lineage>
</organism>
<reference evidence="4 5" key="1">
    <citation type="submission" date="2020-08" db="EMBL/GenBank/DDBJ databases">
        <authorList>
            <person name="Hejnol A."/>
        </authorList>
    </citation>
    <scope>NUCLEOTIDE SEQUENCE [LARGE SCALE GENOMIC DNA]</scope>
</reference>
<evidence type="ECO:0000259" key="3">
    <source>
        <dbReference type="PROSITE" id="PS50157"/>
    </source>
</evidence>
<keyword evidence="1" id="KW-0863">Zinc-finger</keyword>
<gene>
    <name evidence="4" type="ORF">DGYR_LOCUS5257</name>
</gene>
<feature type="region of interest" description="Disordered" evidence="2">
    <location>
        <begin position="294"/>
        <end position="323"/>
    </location>
</feature>
<dbReference type="Proteomes" id="UP000549394">
    <property type="component" value="Unassembled WGS sequence"/>
</dbReference>
<feature type="region of interest" description="Disordered" evidence="2">
    <location>
        <begin position="171"/>
        <end position="195"/>
    </location>
</feature>
<dbReference type="GO" id="GO:0008270">
    <property type="term" value="F:zinc ion binding"/>
    <property type="evidence" value="ECO:0007669"/>
    <property type="project" value="UniProtKB-KW"/>
</dbReference>
<evidence type="ECO:0000256" key="2">
    <source>
        <dbReference type="SAM" id="MobiDB-lite"/>
    </source>
</evidence>
<dbReference type="InterPro" id="IPR013087">
    <property type="entry name" value="Znf_C2H2_type"/>
</dbReference>
<dbReference type="OrthoDB" id="6162327at2759"/>
<evidence type="ECO:0000313" key="4">
    <source>
        <dbReference type="EMBL" id="CAD5116653.1"/>
    </source>
</evidence>
<feature type="domain" description="C2H2-type" evidence="3">
    <location>
        <begin position="140"/>
        <end position="159"/>
    </location>
</feature>
<dbReference type="PROSITE" id="PS50157">
    <property type="entry name" value="ZINC_FINGER_C2H2_2"/>
    <property type="match status" value="1"/>
</dbReference>
<keyword evidence="1" id="KW-0862">Zinc</keyword>
<protein>
    <submittedName>
        <fullName evidence="4">DgyrCDS5521</fullName>
    </submittedName>
</protein>
<evidence type="ECO:0000256" key="1">
    <source>
        <dbReference type="PROSITE-ProRule" id="PRU00042"/>
    </source>
</evidence>
<keyword evidence="5" id="KW-1185">Reference proteome</keyword>
<evidence type="ECO:0000313" key="5">
    <source>
        <dbReference type="Proteomes" id="UP000549394"/>
    </source>
</evidence>
<dbReference type="EMBL" id="CAJFCJ010000006">
    <property type="protein sequence ID" value="CAD5116653.1"/>
    <property type="molecule type" value="Genomic_DNA"/>
</dbReference>
<dbReference type="AlphaFoldDB" id="A0A7I8VMF6"/>
<proteinExistence type="predicted"/>
<name>A0A7I8VMF6_9ANNE</name>
<sequence length="360" mass="40654">MNIQNPYDVPILACIYCGLSSLVRWRSREIIEILLFIVNRIFTEMSLSLDILKENFSHIIENASPDVIDRFVVWLDMKISEFKVNGKMNLDANGNITNENESKWLKSLTEFCSRDSDNSSPTTPASFTRQSRFRKVLHAFKCSKCSRRFLKKEQLLKHRAACSFRIKSSLRSSPKAEPSPPPYPQPSHNDSTSTVVINSPKKVSESSKLALAVKSLTGENSDLITKWKSLNNLEEDDEIEAGVSKNEYLSKSEYLATSLLDSQHERGYSNSYYTLLRTKLLKGEVSTAASMYSSMMSPKTSTPIPEPTFPSRKRDQGGQIKVNSDKGDAKCYVCSRCSCSSMNPEYVFTHICDQDDAELN</sequence>